<organism evidence="2 3">
    <name type="scientific">Gymnopilus junonius</name>
    <name type="common">Spectacular rustgill mushroom</name>
    <name type="synonym">Gymnopilus spectabilis subsp. junonius</name>
    <dbReference type="NCBI Taxonomy" id="109634"/>
    <lineage>
        <taxon>Eukaryota</taxon>
        <taxon>Fungi</taxon>
        <taxon>Dikarya</taxon>
        <taxon>Basidiomycota</taxon>
        <taxon>Agaricomycotina</taxon>
        <taxon>Agaricomycetes</taxon>
        <taxon>Agaricomycetidae</taxon>
        <taxon>Agaricales</taxon>
        <taxon>Agaricineae</taxon>
        <taxon>Hymenogastraceae</taxon>
        <taxon>Gymnopilus</taxon>
    </lineage>
</organism>
<dbReference type="InterPro" id="IPR040976">
    <property type="entry name" value="Pkinase_fungal"/>
</dbReference>
<dbReference type="Pfam" id="PF17667">
    <property type="entry name" value="Pkinase_fungal"/>
    <property type="match status" value="1"/>
</dbReference>
<gene>
    <name evidence="2" type="ORF">CPB84DRAFT_1844736</name>
</gene>
<dbReference type="OrthoDB" id="5569250at2759"/>
<evidence type="ECO:0000313" key="2">
    <source>
        <dbReference type="EMBL" id="KAF8905732.1"/>
    </source>
</evidence>
<dbReference type="EMBL" id="JADNYJ010000021">
    <property type="protein sequence ID" value="KAF8905732.1"/>
    <property type="molecule type" value="Genomic_DNA"/>
</dbReference>
<accession>A0A9P5TPX9</accession>
<proteinExistence type="predicted"/>
<keyword evidence="3" id="KW-1185">Reference proteome</keyword>
<protein>
    <recommendedName>
        <fullName evidence="1">Fungal-type protein kinase domain-containing protein</fullName>
    </recommendedName>
</protein>
<feature type="domain" description="Fungal-type protein kinase" evidence="1">
    <location>
        <begin position="9"/>
        <end position="113"/>
    </location>
</feature>
<comment type="caution">
    <text evidence="2">The sequence shown here is derived from an EMBL/GenBank/DDBJ whole genome shotgun (WGS) entry which is preliminary data.</text>
</comment>
<reference evidence="2" key="1">
    <citation type="submission" date="2020-11" db="EMBL/GenBank/DDBJ databases">
        <authorList>
            <consortium name="DOE Joint Genome Institute"/>
            <person name="Ahrendt S."/>
            <person name="Riley R."/>
            <person name="Andreopoulos W."/>
            <person name="LaButti K."/>
            <person name="Pangilinan J."/>
            <person name="Ruiz-duenas F.J."/>
            <person name="Barrasa J.M."/>
            <person name="Sanchez-Garcia M."/>
            <person name="Camarero S."/>
            <person name="Miyauchi S."/>
            <person name="Serrano A."/>
            <person name="Linde D."/>
            <person name="Babiker R."/>
            <person name="Drula E."/>
            <person name="Ayuso-Fernandez I."/>
            <person name="Pacheco R."/>
            <person name="Padilla G."/>
            <person name="Ferreira P."/>
            <person name="Barriuso J."/>
            <person name="Kellner H."/>
            <person name="Castanera R."/>
            <person name="Alfaro M."/>
            <person name="Ramirez L."/>
            <person name="Pisabarro A.G."/>
            <person name="Kuo A."/>
            <person name="Tritt A."/>
            <person name="Lipzen A."/>
            <person name="He G."/>
            <person name="Yan M."/>
            <person name="Ng V."/>
            <person name="Cullen D."/>
            <person name="Martin F."/>
            <person name="Rosso M.-N."/>
            <person name="Henrissat B."/>
            <person name="Hibbett D."/>
            <person name="Martinez A.T."/>
            <person name="Grigoriev I.V."/>
        </authorList>
    </citation>
    <scope>NUCLEOTIDE SEQUENCE</scope>
    <source>
        <strain evidence="2">AH 44721</strain>
    </source>
</reference>
<name>A0A9P5TPX9_GYMJU</name>
<dbReference type="Proteomes" id="UP000724874">
    <property type="component" value="Unassembled WGS sequence"/>
</dbReference>
<dbReference type="AlphaFoldDB" id="A0A9P5TPX9"/>
<sequence>MYKEYRQPRKIEYFESPQEILAAIFDAISEHQRVWKCSGTIHGNINPDTLFIGSSSPNTRERGFIKPPTPYDQANPMFQSVNALSRTVLHRSNALPLDYLDDLESFYYVIAWLALAYIGPGRRLSRQDFPDVLKHWASDPYSRKAVLKKQEILLGDGFGCNNLNVCVFLCGRTTERFLRKLHGILRARYREKLYFGRAMTWEEMSKASEVAYGEFLWEIQSMIGILDDMERSKRSHAMIVSHGGLFPDDLKILKKRYETMGYKFDEEPDW</sequence>
<evidence type="ECO:0000313" key="3">
    <source>
        <dbReference type="Proteomes" id="UP000724874"/>
    </source>
</evidence>
<evidence type="ECO:0000259" key="1">
    <source>
        <dbReference type="Pfam" id="PF17667"/>
    </source>
</evidence>